<feature type="domain" description="ShKT" evidence="11">
    <location>
        <begin position="2"/>
        <end position="40"/>
    </location>
</feature>
<dbReference type="InterPro" id="IPR001254">
    <property type="entry name" value="Trypsin_dom"/>
</dbReference>
<dbReference type="PROSITE" id="PS50240">
    <property type="entry name" value="TRYPSIN_DOM"/>
    <property type="match status" value="1"/>
</dbReference>
<evidence type="ECO:0000259" key="11">
    <source>
        <dbReference type="PROSITE" id="PS51670"/>
    </source>
</evidence>
<dbReference type="Pfam" id="PF00089">
    <property type="entry name" value="Trypsin"/>
    <property type="match status" value="1"/>
</dbReference>
<comment type="caution">
    <text evidence="12">The sequence shown here is derived from an EMBL/GenBank/DDBJ whole genome shotgun (WGS) entry which is preliminary data.</text>
</comment>
<feature type="non-terminal residue" evidence="12">
    <location>
        <position position="1"/>
    </location>
</feature>
<evidence type="ECO:0000256" key="3">
    <source>
        <dbReference type="ARBA" id="ARBA00022656"/>
    </source>
</evidence>
<evidence type="ECO:0000256" key="9">
    <source>
        <dbReference type="RuleBase" id="RU363034"/>
    </source>
</evidence>
<dbReference type="PANTHER" id="PTHR24264:SF65">
    <property type="entry name" value="SRCR DOMAIN-CONTAINING PROTEIN"/>
    <property type="match status" value="1"/>
</dbReference>
<keyword evidence="5 9" id="KW-0378">Hydrolase</keyword>
<dbReference type="PROSITE" id="PS00134">
    <property type="entry name" value="TRYPSIN_HIS"/>
    <property type="match status" value="1"/>
</dbReference>
<dbReference type="Gene3D" id="2.40.10.10">
    <property type="entry name" value="Trypsin-like serine proteases"/>
    <property type="match status" value="3"/>
</dbReference>
<comment type="caution">
    <text evidence="8">Lacks conserved residue(s) required for the propagation of feature annotation.</text>
</comment>
<keyword evidence="13" id="KW-1185">Reference proteome</keyword>
<evidence type="ECO:0000313" key="12">
    <source>
        <dbReference type="EMBL" id="CAH3014025.1"/>
    </source>
</evidence>
<proteinExistence type="predicted"/>
<dbReference type="InterPro" id="IPR043504">
    <property type="entry name" value="Peptidase_S1_PA_chymotrypsin"/>
</dbReference>
<evidence type="ECO:0000313" key="13">
    <source>
        <dbReference type="Proteomes" id="UP001159427"/>
    </source>
</evidence>
<evidence type="ECO:0000259" key="10">
    <source>
        <dbReference type="PROSITE" id="PS50240"/>
    </source>
</evidence>
<keyword evidence="2" id="KW-0964">Secreted</keyword>
<reference evidence="12 13" key="1">
    <citation type="submission" date="2022-05" db="EMBL/GenBank/DDBJ databases">
        <authorList>
            <consortium name="Genoscope - CEA"/>
            <person name="William W."/>
        </authorList>
    </citation>
    <scope>NUCLEOTIDE SEQUENCE [LARGE SCALE GENOMIC DNA]</scope>
</reference>
<dbReference type="PROSITE" id="PS51670">
    <property type="entry name" value="SHKT"/>
    <property type="match status" value="1"/>
</dbReference>
<dbReference type="PROSITE" id="PS00135">
    <property type="entry name" value="TRYPSIN_SER"/>
    <property type="match status" value="1"/>
</dbReference>
<dbReference type="InterPro" id="IPR033116">
    <property type="entry name" value="TRYPSIN_SER"/>
</dbReference>
<dbReference type="InterPro" id="IPR009003">
    <property type="entry name" value="Peptidase_S1_PA"/>
</dbReference>
<evidence type="ECO:0000256" key="5">
    <source>
        <dbReference type="ARBA" id="ARBA00022801"/>
    </source>
</evidence>
<feature type="domain" description="Peptidase S1" evidence="10">
    <location>
        <begin position="59"/>
        <end position="301"/>
    </location>
</feature>
<dbReference type="EMBL" id="CALNXI010000005">
    <property type="protein sequence ID" value="CAH3014025.1"/>
    <property type="molecule type" value="Genomic_DNA"/>
</dbReference>
<keyword evidence="6 9" id="KW-0720">Serine protease</keyword>
<evidence type="ECO:0000256" key="4">
    <source>
        <dbReference type="ARBA" id="ARBA00022670"/>
    </source>
</evidence>
<evidence type="ECO:0000256" key="2">
    <source>
        <dbReference type="ARBA" id="ARBA00022525"/>
    </source>
</evidence>
<evidence type="ECO:0000256" key="1">
    <source>
        <dbReference type="ARBA" id="ARBA00004613"/>
    </source>
</evidence>
<dbReference type="SMART" id="SM00020">
    <property type="entry name" value="Tryp_SPc"/>
    <property type="match status" value="1"/>
</dbReference>
<evidence type="ECO:0000256" key="8">
    <source>
        <dbReference type="PROSITE-ProRule" id="PRU01005"/>
    </source>
</evidence>
<dbReference type="InterPro" id="IPR018114">
    <property type="entry name" value="TRYPSIN_HIS"/>
</dbReference>
<evidence type="ECO:0000256" key="6">
    <source>
        <dbReference type="ARBA" id="ARBA00022825"/>
    </source>
</evidence>
<evidence type="ECO:0000256" key="7">
    <source>
        <dbReference type="ARBA" id="ARBA00023157"/>
    </source>
</evidence>
<dbReference type="InterPro" id="IPR050127">
    <property type="entry name" value="Serine_Proteases_S1"/>
</dbReference>
<dbReference type="PRINTS" id="PR00722">
    <property type="entry name" value="CHYMOTRYPSIN"/>
</dbReference>
<dbReference type="PANTHER" id="PTHR24264">
    <property type="entry name" value="TRYPSIN-RELATED"/>
    <property type="match status" value="1"/>
</dbReference>
<sequence length="302" mass="32222">GCVDNPKYADICPSIATCGQFCSKNQVWAKKNCPKSCNMCPPATPAPSASCGRSPVTRVIGGVDAKPGNWPWQIALLRGSSKSFSCGGSLIAPDWVVTAAHCISRGQPASYYTVRLGEYNRRVSEGSEQDIKAKRVIVHPGYSSSKLDKDIALIQLSKPATLNSRVGTVCLPVQDEMVPASSRCFISGWGKIKHPGSSHHILQQAEIPPLTNSVCQAKLSTSSVGTFLKITPHMLCAGKSGTILSGCHGDSGGPYVCQGANGNWVLQGDVSWGSSKCSAKELYTVFGRVAKFRNWIDQTMKS</sequence>
<protein>
    <submittedName>
        <fullName evidence="12">Uncharacterized protein</fullName>
    </submittedName>
</protein>
<comment type="subcellular location">
    <subcellularLocation>
        <location evidence="1">Secreted</location>
    </subcellularLocation>
</comment>
<accession>A0ABN8LJC3</accession>
<keyword evidence="7" id="KW-1015">Disulfide bond</keyword>
<keyword evidence="3" id="KW-0800">Toxin</keyword>
<dbReference type="Proteomes" id="UP001159427">
    <property type="component" value="Unassembled WGS sequence"/>
</dbReference>
<dbReference type="InterPro" id="IPR003582">
    <property type="entry name" value="ShKT_dom"/>
</dbReference>
<gene>
    <name evidence="12" type="ORF">PEVE_00033508</name>
</gene>
<keyword evidence="4 9" id="KW-0645">Protease</keyword>
<dbReference type="CDD" id="cd00190">
    <property type="entry name" value="Tryp_SPc"/>
    <property type="match status" value="1"/>
</dbReference>
<dbReference type="InterPro" id="IPR001314">
    <property type="entry name" value="Peptidase_S1A"/>
</dbReference>
<name>A0ABN8LJC3_9CNID</name>
<dbReference type="SUPFAM" id="SSF50494">
    <property type="entry name" value="Trypsin-like serine proteases"/>
    <property type="match status" value="1"/>
</dbReference>
<organism evidence="12 13">
    <name type="scientific">Porites evermanni</name>
    <dbReference type="NCBI Taxonomy" id="104178"/>
    <lineage>
        <taxon>Eukaryota</taxon>
        <taxon>Metazoa</taxon>
        <taxon>Cnidaria</taxon>
        <taxon>Anthozoa</taxon>
        <taxon>Hexacorallia</taxon>
        <taxon>Scleractinia</taxon>
        <taxon>Fungiina</taxon>
        <taxon>Poritidae</taxon>
        <taxon>Porites</taxon>
    </lineage>
</organism>
<dbReference type="Pfam" id="PF01549">
    <property type="entry name" value="ShK"/>
    <property type="match status" value="1"/>
</dbReference>